<keyword evidence="3" id="KW-1185">Reference proteome</keyword>
<dbReference type="AlphaFoldDB" id="A0A939F4Z9"/>
<evidence type="ECO:0000256" key="1">
    <source>
        <dbReference type="SAM" id="MobiDB-lite"/>
    </source>
</evidence>
<evidence type="ECO:0000313" key="3">
    <source>
        <dbReference type="Proteomes" id="UP000664167"/>
    </source>
</evidence>
<reference evidence="2" key="1">
    <citation type="submission" date="2021-03" db="EMBL/GenBank/DDBJ databases">
        <title>Streptomyces poriferae sp. nov., a novel marine sponge-derived Actinobacteria species with anti-MRSA activity.</title>
        <authorList>
            <person name="Sandoval-Powers M."/>
            <person name="Kralova S."/>
            <person name="Nguyen G.-S."/>
            <person name="Fawwal D."/>
            <person name="Degnes K."/>
            <person name="Klinkenberg G."/>
            <person name="Sletta H."/>
            <person name="Wentzel A."/>
            <person name="Liles M.R."/>
        </authorList>
    </citation>
    <scope>NUCLEOTIDE SEQUENCE</scope>
    <source>
        <strain evidence="2">DSM 41794</strain>
    </source>
</reference>
<dbReference type="EMBL" id="JAFLRJ010000074">
    <property type="protein sequence ID" value="MBO0511839.1"/>
    <property type="molecule type" value="Genomic_DNA"/>
</dbReference>
<comment type="caution">
    <text evidence="2">The sequence shown here is derived from an EMBL/GenBank/DDBJ whole genome shotgun (WGS) entry which is preliminary data.</text>
</comment>
<sequence length="76" mass="7597">MGVFARFSRKSKAAAEESTADTTVATLTAEPEAEGEAEAAEEAGATEVAVAEGIEIPKQQSAAAAADNEAGEGART</sequence>
<protein>
    <recommendedName>
        <fullName evidence="4">Gliding motility protein</fullName>
    </recommendedName>
</protein>
<dbReference type="RefSeq" id="WP_206961244.1">
    <property type="nucleotide sequence ID" value="NZ_BAAAJJ010000014.1"/>
</dbReference>
<evidence type="ECO:0008006" key="4">
    <source>
        <dbReference type="Google" id="ProtNLM"/>
    </source>
</evidence>
<name>A0A939F4Z9_9ACTN</name>
<accession>A0A939F4Z9</accession>
<feature type="region of interest" description="Disordered" evidence="1">
    <location>
        <begin position="1"/>
        <end position="24"/>
    </location>
</feature>
<organism evidence="2 3">
    <name type="scientific">Streptomyces beijiangensis</name>
    <dbReference type="NCBI Taxonomy" id="163361"/>
    <lineage>
        <taxon>Bacteria</taxon>
        <taxon>Bacillati</taxon>
        <taxon>Actinomycetota</taxon>
        <taxon>Actinomycetes</taxon>
        <taxon>Kitasatosporales</taxon>
        <taxon>Streptomycetaceae</taxon>
        <taxon>Streptomyces</taxon>
    </lineage>
</organism>
<gene>
    <name evidence="2" type="ORF">J0695_08430</name>
</gene>
<evidence type="ECO:0000313" key="2">
    <source>
        <dbReference type="EMBL" id="MBO0511839.1"/>
    </source>
</evidence>
<dbReference type="Proteomes" id="UP000664167">
    <property type="component" value="Unassembled WGS sequence"/>
</dbReference>
<proteinExistence type="predicted"/>